<dbReference type="EMBL" id="JAUSTQ010000004">
    <property type="protein sequence ID" value="MDQ0159283.1"/>
    <property type="molecule type" value="Genomic_DNA"/>
</dbReference>
<dbReference type="PROSITE" id="PS50987">
    <property type="entry name" value="HTH_ARSR_2"/>
    <property type="match status" value="1"/>
</dbReference>
<evidence type="ECO:0000313" key="6">
    <source>
        <dbReference type="Proteomes" id="UP001224359"/>
    </source>
</evidence>
<name>A0ABT9VE81_9BACI</name>
<dbReference type="InterPro" id="IPR011991">
    <property type="entry name" value="ArsR-like_HTH"/>
</dbReference>
<gene>
    <name evidence="5" type="ORF">J2S77_001247</name>
</gene>
<dbReference type="InterPro" id="IPR036390">
    <property type="entry name" value="WH_DNA-bd_sf"/>
</dbReference>
<dbReference type="SMART" id="SM00418">
    <property type="entry name" value="HTH_ARSR"/>
    <property type="match status" value="1"/>
</dbReference>
<dbReference type="InterPro" id="IPR036388">
    <property type="entry name" value="WH-like_DNA-bd_sf"/>
</dbReference>
<dbReference type="CDD" id="cd00090">
    <property type="entry name" value="HTH_ARSR"/>
    <property type="match status" value="1"/>
</dbReference>
<dbReference type="InterPro" id="IPR051081">
    <property type="entry name" value="HTH_MetalResp_TranReg"/>
</dbReference>
<reference evidence="5 6" key="1">
    <citation type="submission" date="2023-07" db="EMBL/GenBank/DDBJ databases">
        <title>Genomic Encyclopedia of Type Strains, Phase IV (KMG-IV): sequencing the most valuable type-strain genomes for metagenomic binning, comparative biology and taxonomic classification.</title>
        <authorList>
            <person name="Goeker M."/>
        </authorList>
    </citation>
    <scope>NUCLEOTIDE SEQUENCE [LARGE SCALE GENOMIC DNA]</scope>
    <source>
        <strain evidence="5 6">DSM 16460</strain>
    </source>
</reference>
<evidence type="ECO:0000259" key="4">
    <source>
        <dbReference type="PROSITE" id="PS50987"/>
    </source>
</evidence>
<dbReference type="Proteomes" id="UP001224359">
    <property type="component" value="Unassembled WGS sequence"/>
</dbReference>
<dbReference type="RefSeq" id="WP_306975638.1">
    <property type="nucleotide sequence ID" value="NZ_JAUSTQ010000004.1"/>
</dbReference>
<dbReference type="SUPFAM" id="SSF46785">
    <property type="entry name" value="Winged helix' DNA-binding domain"/>
    <property type="match status" value="1"/>
</dbReference>
<keyword evidence="3" id="KW-0804">Transcription</keyword>
<evidence type="ECO:0000256" key="2">
    <source>
        <dbReference type="ARBA" id="ARBA00023125"/>
    </source>
</evidence>
<keyword evidence="6" id="KW-1185">Reference proteome</keyword>
<dbReference type="InterPro" id="IPR001845">
    <property type="entry name" value="HTH_ArsR_DNA-bd_dom"/>
</dbReference>
<dbReference type="Gene3D" id="1.10.10.10">
    <property type="entry name" value="Winged helix-like DNA-binding domain superfamily/Winged helix DNA-binding domain"/>
    <property type="match status" value="1"/>
</dbReference>
<evidence type="ECO:0000313" key="5">
    <source>
        <dbReference type="EMBL" id="MDQ0159283.1"/>
    </source>
</evidence>
<dbReference type="PRINTS" id="PR00778">
    <property type="entry name" value="HTHARSR"/>
</dbReference>
<dbReference type="PANTHER" id="PTHR33154:SF18">
    <property type="entry name" value="ARSENICAL RESISTANCE OPERON REPRESSOR"/>
    <property type="match status" value="1"/>
</dbReference>
<proteinExistence type="predicted"/>
<feature type="domain" description="HTH arsR-type" evidence="4">
    <location>
        <begin position="3"/>
        <end position="97"/>
    </location>
</feature>
<dbReference type="Pfam" id="PF01022">
    <property type="entry name" value="HTH_5"/>
    <property type="match status" value="1"/>
</dbReference>
<organism evidence="5 6">
    <name type="scientific">Alkalibacillus salilacus</name>
    <dbReference type="NCBI Taxonomy" id="284582"/>
    <lineage>
        <taxon>Bacteria</taxon>
        <taxon>Bacillati</taxon>
        <taxon>Bacillota</taxon>
        <taxon>Bacilli</taxon>
        <taxon>Bacillales</taxon>
        <taxon>Bacillaceae</taxon>
        <taxon>Alkalibacillus</taxon>
    </lineage>
</organism>
<keyword evidence="2" id="KW-0238">DNA-binding</keyword>
<comment type="caution">
    <text evidence="5">The sequence shown here is derived from an EMBL/GenBank/DDBJ whole genome shotgun (WGS) entry which is preliminary data.</text>
</comment>
<accession>A0ABT9VE81</accession>
<dbReference type="PANTHER" id="PTHR33154">
    <property type="entry name" value="TRANSCRIPTIONAL REGULATOR, ARSR FAMILY"/>
    <property type="match status" value="1"/>
</dbReference>
<protein>
    <submittedName>
        <fullName evidence="5">ArsR family transcriptional regulator</fullName>
    </submittedName>
</protein>
<dbReference type="NCBIfam" id="NF033788">
    <property type="entry name" value="HTH_metalloreg"/>
    <property type="match status" value="1"/>
</dbReference>
<evidence type="ECO:0000256" key="3">
    <source>
        <dbReference type="ARBA" id="ARBA00023163"/>
    </source>
</evidence>
<keyword evidence="1" id="KW-0805">Transcription regulation</keyword>
<sequence length="115" mass="13477">MALQTQTVQQTSQTLKLLGDYNRLRMMQFIYERECCVCELVELINLSQPAISQHLRKLRDGGLVMEQRKGSWVFYRMNEDHTTFNLMKEILQSLPSVQSELDELEQDGLNVICHK</sequence>
<evidence type="ECO:0000256" key="1">
    <source>
        <dbReference type="ARBA" id="ARBA00023015"/>
    </source>
</evidence>